<dbReference type="GO" id="GO:0048364">
    <property type="term" value="P:root development"/>
    <property type="evidence" value="ECO:0007669"/>
    <property type="project" value="InterPro"/>
</dbReference>
<reference evidence="2 3" key="1">
    <citation type="submission" date="2021-09" db="EMBL/GenBank/DDBJ databases">
        <title>Genomic insights and catalytic innovation underlie evolution of tropane alkaloids biosynthesis.</title>
        <authorList>
            <person name="Wang Y.-J."/>
            <person name="Tian T."/>
            <person name="Huang J.-P."/>
            <person name="Huang S.-X."/>
        </authorList>
    </citation>
    <scope>NUCLEOTIDE SEQUENCE [LARGE SCALE GENOMIC DNA]</scope>
    <source>
        <strain evidence="2">KIB-2018</strain>
        <tissue evidence="2">Leaf</tissue>
    </source>
</reference>
<protein>
    <recommendedName>
        <fullName evidence="4">DUF241 domain protein</fullName>
    </recommendedName>
</protein>
<comment type="caution">
    <text evidence="2">The sequence shown here is derived from an EMBL/GenBank/DDBJ whole genome shotgun (WGS) entry which is preliminary data.</text>
</comment>
<feature type="region of interest" description="Disordered" evidence="1">
    <location>
        <begin position="1"/>
        <end position="21"/>
    </location>
</feature>
<evidence type="ECO:0000313" key="3">
    <source>
        <dbReference type="Proteomes" id="UP001159364"/>
    </source>
</evidence>
<evidence type="ECO:0000256" key="1">
    <source>
        <dbReference type="SAM" id="MobiDB-lite"/>
    </source>
</evidence>
<dbReference type="GO" id="GO:0048367">
    <property type="term" value="P:shoot system development"/>
    <property type="evidence" value="ECO:0007669"/>
    <property type="project" value="InterPro"/>
</dbReference>
<dbReference type="AlphaFoldDB" id="A0AAV8TVN5"/>
<dbReference type="PANTHER" id="PTHR33070">
    <property type="entry name" value="OS06G0725500 PROTEIN"/>
    <property type="match status" value="1"/>
</dbReference>
<dbReference type="PANTHER" id="PTHR33070:SF109">
    <property type="entry name" value="DOMAIN PROTEIN, PUTATIVE (DUF241)-RELATED"/>
    <property type="match status" value="1"/>
</dbReference>
<keyword evidence="3" id="KW-1185">Reference proteome</keyword>
<dbReference type="Proteomes" id="UP001159364">
    <property type="component" value="Linkage Group LG03"/>
</dbReference>
<sequence>MVAAHHVRSISLPSRSHPSAHKVEEELNKLRTWEASSTLTSTSGPILIGLAGIADLCSSMDDLLNMASIQEVLSRHKDELCMNELLDRSVKFLDICGIARDVMLQFKEQIRSLQSVSRRRKGDSTIESILSSYTCFRKKMNKEAKRLIASLKHINNKLGNLAFSEQDKHFSAMIQMLREVDMINICVLKSVLTFFSTPISNSKQIKWSFVSKLMHKGMLTSEEKQEDMNELENVDAVLCDGFAFKKKQRVQEVLEALEIHISDIENGLERVFRCLIKTRVSMLNIFSR</sequence>
<evidence type="ECO:0000313" key="2">
    <source>
        <dbReference type="EMBL" id="KAJ8771036.1"/>
    </source>
</evidence>
<gene>
    <name evidence="2" type="ORF">K2173_023361</name>
</gene>
<name>A0AAV8TVN5_9ROSI</name>
<dbReference type="EMBL" id="JAIWQS010000003">
    <property type="protein sequence ID" value="KAJ8771036.1"/>
    <property type="molecule type" value="Genomic_DNA"/>
</dbReference>
<accession>A0AAV8TVN5</accession>
<dbReference type="Pfam" id="PF03087">
    <property type="entry name" value="BPS1"/>
    <property type="match status" value="1"/>
</dbReference>
<evidence type="ECO:0008006" key="4">
    <source>
        <dbReference type="Google" id="ProtNLM"/>
    </source>
</evidence>
<organism evidence="2 3">
    <name type="scientific">Erythroxylum novogranatense</name>
    <dbReference type="NCBI Taxonomy" id="1862640"/>
    <lineage>
        <taxon>Eukaryota</taxon>
        <taxon>Viridiplantae</taxon>
        <taxon>Streptophyta</taxon>
        <taxon>Embryophyta</taxon>
        <taxon>Tracheophyta</taxon>
        <taxon>Spermatophyta</taxon>
        <taxon>Magnoliopsida</taxon>
        <taxon>eudicotyledons</taxon>
        <taxon>Gunneridae</taxon>
        <taxon>Pentapetalae</taxon>
        <taxon>rosids</taxon>
        <taxon>fabids</taxon>
        <taxon>Malpighiales</taxon>
        <taxon>Erythroxylaceae</taxon>
        <taxon>Erythroxylum</taxon>
    </lineage>
</organism>
<proteinExistence type="predicted"/>
<dbReference type="InterPro" id="IPR004320">
    <property type="entry name" value="BPS1_pln"/>
</dbReference>